<dbReference type="Proteomes" id="UP000066624">
    <property type="component" value="Chromosome"/>
</dbReference>
<dbReference type="GO" id="GO:0005524">
    <property type="term" value="F:ATP binding"/>
    <property type="evidence" value="ECO:0007669"/>
    <property type="project" value="UniProtKB-KW"/>
</dbReference>
<feature type="domain" description="Protein kinase" evidence="7">
    <location>
        <begin position="8"/>
        <end position="265"/>
    </location>
</feature>
<dbReference type="PROSITE" id="PS00108">
    <property type="entry name" value="PROTEIN_KINASE_ST"/>
    <property type="match status" value="1"/>
</dbReference>
<keyword evidence="9" id="KW-1185">Reference proteome</keyword>
<keyword evidence="4" id="KW-0547">Nucleotide-binding</keyword>
<dbReference type="Gene3D" id="3.30.200.20">
    <property type="entry name" value="Phosphorylase Kinase, domain 1"/>
    <property type="match status" value="1"/>
</dbReference>
<keyword evidence="3" id="KW-0808">Transferase</keyword>
<evidence type="ECO:0000313" key="8">
    <source>
        <dbReference type="EMBL" id="AKS43151.1"/>
    </source>
</evidence>
<keyword evidence="5" id="KW-0418">Kinase</keyword>
<dbReference type="InterPro" id="IPR000719">
    <property type="entry name" value="Prot_kinase_dom"/>
</dbReference>
<reference evidence="8 9" key="1">
    <citation type="submission" date="2015-07" db="EMBL/GenBank/DDBJ databases">
        <authorList>
            <person name="Noorani M."/>
        </authorList>
    </citation>
    <scope>NUCLEOTIDE SEQUENCE [LARGE SCALE GENOMIC DNA]</scope>
    <source>
        <strain evidence="8 9">KCTC 42284</strain>
    </source>
</reference>
<dbReference type="Pfam" id="PF00069">
    <property type="entry name" value="Pkinase"/>
    <property type="match status" value="1"/>
</dbReference>
<dbReference type="GO" id="GO:0004674">
    <property type="term" value="F:protein serine/threonine kinase activity"/>
    <property type="evidence" value="ECO:0007669"/>
    <property type="project" value="UniProtKB-KW"/>
</dbReference>
<dbReference type="CDD" id="cd14014">
    <property type="entry name" value="STKc_PknB_like"/>
    <property type="match status" value="1"/>
</dbReference>
<evidence type="ECO:0000256" key="1">
    <source>
        <dbReference type="ARBA" id="ARBA00012513"/>
    </source>
</evidence>
<organism evidence="8 9">
    <name type="scientific">Wenzhouxiangella marina</name>
    <dbReference type="NCBI Taxonomy" id="1579979"/>
    <lineage>
        <taxon>Bacteria</taxon>
        <taxon>Pseudomonadati</taxon>
        <taxon>Pseudomonadota</taxon>
        <taxon>Gammaproteobacteria</taxon>
        <taxon>Chromatiales</taxon>
        <taxon>Wenzhouxiangellaceae</taxon>
        <taxon>Wenzhouxiangella</taxon>
    </lineage>
</organism>
<evidence type="ECO:0000256" key="6">
    <source>
        <dbReference type="ARBA" id="ARBA00022840"/>
    </source>
</evidence>
<dbReference type="RefSeq" id="WP_049726658.1">
    <property type="nucleotide sequence ID" value="NZ_CP012154.1"/>
</dbReference>
<dbReference type="SUPFAM" id="SSF56112">
    <property type="entry name" value="Protein kinase-like (PK-like)"/>
    <property type="match status" value="1"/>
</dbReference>
<dbReference type="PROSITE" id="PS50011">
    <property type="entry name" value="PROTEIN_KINASE_DOM"/>
    <property type="match status" value="1"/>
</dbReference>
<dbReference type="PANTHER" id="PTHR43289">
    <property type="entry name" value="MITOGEN-ACTIVATED PROTEIN KINASE KINASE KINASE 20-RELATED"/>
    <property type="match status" value="1"/>
</dbReference>
<evidence type="ECO:0000256" key="2">
    <source>
        <dbReference type="ARBA" id="ARBA00022527"/>
    </source>
</evidence>
<dbReference type="SUPFAM" id="SSF48452">
    <property type="entry name" value="TPR-like"/>
    <property type="match status" value="1"/>
</dbReference>
<keyword evidence="2" id="KW-0723">Serine/threonine-protein kinase</keyword>
<dbReference type="PANTHER" id="PTHR43289:SF6">
    <property type="entry name" value="SERINE_THREONINE-PROTEIN KINASE NEKL-3"/>
    <property type="match status" value="1"/>
</dbReference>
<evidence type="ECO:0000313" key="9">
    <source>
        <dbReference type="Proteomes" id="UP000066624"/>
    </source>
</evidence>
<name>A0A0K0XZU5_9GAMM</name>
<dbReference type="InterPro" id="IPR008271">
    <property type="entry name" value="Ser/Thr_kinase_AS"/>
</dbReference>
<gene>
    <name evidence="8" type="ORF">WM2015_2794</name>
</gene>
<dbReference type="Gene3D" id="1.25.40.10">
    <property type="entry name" value="Tetratricopeptide repeat domain"/>
    <property type="match status" value="1"/>
</dbReference>
<dbReference type="AlphaFoldDB" id="A0A0K0XZU5"/>
<dbReference type="KEGG" id="wma:WM2015_2794"/>
<dbReference type="Gene3D" id="1.10.510.10">
    <property type="entry name" value="Transferase(Phosphotransferase) domain 1"/>
    <property type="match status" value="1"/>
</dbReference>
<proteinExistence type="predicted"/>
<evidence type="ECO:0000256" key="4">
    <source>
        <dbReference type="ARBA" id="ARBA00022741"/>
    </source>
</evidence>
<dbReference type="OrthoDB" id="9801841at2"/>
<dbReference type="STRING" id="1579979.WM2015_2794"/>
<dbReference type="EMBL" id="CP012154">
    <property type="protein sequence ID" value="AKS43151.1"/>
    <property type="molecule type" value="Genomic_DNA"/>
</dbReference>
<evidence type="ECO:0000256" key="3">
    <source>
        <dbReference type="ARBA" id="ARBA00022679"/>
    </source>
</evidence>
<dbReference type="EC" id="2.7.11.1" evidence="1"/>
<dbReference type="InterPro" id="IPR011009">
    <property type="entry name" value="Kinase-like_dom_sf"/>
</dbReference>
<sequence>MSESRIDWHTGVPLAQGGNGEVVRAYSPDLGRDIAIKYLRQEDPAAIERMLREARTQRALSHPHILPIHATGVHLDRHYIAMELVDGAPLDRYLADRSTELKLAVFDQVLDAMAHAHAQGVVHRDLKPGNLMVEEGDGRPQAWVMDFGLARRPDDATLTMAGDALGTPGYMAPEQARGAEGADPRADVYALGVVLYEVLTGALPYTADTPMALVMQAAAGQTVPVSEIRRRLPEGLARIVVRCLETEPARRYADAGELRADLAAFSAGQVIAAPVLGRRYRFARWMRSNPWRARSSLALGAVVLIGAASLVVMAEQNRRALSTASELIAEAERARGDWHIEQLLPLHDQRAALAEARETVDRLAATRDQLSEAASARIDAALADLLDAIGEPARAFEHAERAWRGGVRTTSVANRAARARLQQFGARRLELGLTADAASLAELQALERDALASDLEPYRSLLGADLRQRIERALDAEGAPTPNVESQAETPLLSPDDWQNALLDLQAETVRRIDQLNVAPDEALAALEDVDVRLEDLRRTARSYLPVYQLGCTIAAARQSLQTMQTEDAAIDTSRQACDQGLQLIADDSELLATSSMQLWLRAKDLLRDRQPLTEPLNDAIAQARRALELDPDNELAQLSLGSALQVLGRKQLAEGEDPEAALEASLRWLERVHQARPNDVNVMNNLAVTWSTIASAGLGEGGSRAALEAERQSVNWLRAASAVTPGDRRLMHNMLASRGNVAYQDALLGRDPTEELTVIIRGLEELVEQHPDYISPLNTLGLNWWTLGLWQALIGQDPAPAMGEARSALERAMELRPDWDSPRINHAGVARQWFALSDTPPSPALTALADQALASYRGLEDSGLVDDDEGPSELGCLISEVLVARARWSPPAQAQALLLEAEALSRLDRNIDWMHGDCQVARARLGPLWISHRLDADTLAELWNETRSASEDSDHPLLLIAAQRFARTGGHEASASELTARIPEAFRHRILAADRAIASP</sequence>
<dbReference type="InterPro" id="IPR011990">
    <property type="entry name" value="TPR-like_helical_dom_sf"/>
</dbReference>
<evidence type="ECO:0000259" key="7">
    <source>
        <dbReference type="PROSITE" id="PS50011"/>
    </source>
</evidence>
<protein>
    <recommendedName>
        <fullName evidence="1">non-specific serine/threonine protein kinase</fullName>
        <ecNumber evidence="1">2.7.11.1</ecNumber>
    </recommendedName>
</protein>
<accession>A0A0K0XZU5</accession>
<evidence type="ECO:0000256" key="5">
    <source>
        <dbReference type="ARBA" id="ARBA00022777"/>
    </source>
</evidence>
<dbReference type="SMART" id="SM00220">
    <property type="entry name" value="S_TKc"/>
    <property type="match status" value="1"/>
</dbReference>
<keyword evidence="6" id="KW-0067">ATP-binding</keyword>
<dbReference type="FunFam" id="1.10.510.10:FF:000021">
    <property type="entry name" value="Serine/threonine protein kinase"/>
    <property type="match status" value="1"/>
</dbReference>